<dbReference type="AlphaFoldDB" id="A0A817A133"/>
<reference evidence="2" key="1">
    <citation type="submission" date="2021-02" db="EMBL/GenBank/DDBJ databases">
        <authorList>
            <person name="Nowell W R."/>
        </authorList>
    </citation>
    <scope>NUCLEOTIDE SEQUENCE</scope>
</reference>
<evidence type="ECO:0000313" key="4">
    <source>
        <dbReference type="Proteomes" id="UP000663887"/>
    </source>
</evidence>
<evidence type="ECO:0000256" key="1">
    <source>
        <dbReference type="SAM" id="MobiDB-lite"/>
    </source>
</evidence>
<evidence type="ECO:0000313" key="2">
    <source>
        <dbReference type="EMBL" id="CAF2234967.1"/>
    </source>
</evidence>
<evidence type="ECO:0000313" key="3">
    <source>
        <dbReference type="EMBL" id="CAF3907304.1"/>
    </source>
</evidence>
<gene>
    <name evidence="3" type="ORF">UXM345_LOCUS10876</name>
    <name evidence="2" type="ORF">XDN619_LOCUS34533</name>
</gene>
<accession>A0A817A133</accession>
<protein>
    <submittedName>
        <fullName evidence="2">Uncharacterized protein</fullName>
    </submittedName>
</protein>
<proteinExistence type="predicted"/>
<dbReference type="EMBL" id="CAJOBF010001057">
    <property type="protein sequence ID" value="CAF3907304.1"/>
    <property type="molecule type" value="Genomic_DNA"/>
</dbReference>
<dbReference type="Proteomes" id="UP000663842">
    <property type="component" value="Unassembled WGS sequence"/>
</dbReference>
<sequence length="260" mass="28177">MTKGKKGLVDQSEDFLENAKKLNREAGGAPDPVEEEAPGKGLAKQFREAAENLKHAEYAKTTLVPMIDSFVASHVNGQIATEPEIRQFYTDVLTNLVKEGYISAEEAKKFQEPSKVVIKEETEVERTGFVGAVFGSKKKVQTEKIIDGPSGFDEAVKGTIKTINDHGAMPLKLDMTEKLMFGVGKLCKSLGLESMSKFCMQQIKPENLEKITAREKVLASAIDAVSAIGSKGDQPKSGTKVEALIAKRAENRSGGMGGRD</sequence>
<dbReference type="EMBL" id="CAJNRG010017616">
    <property type="protein sequence ID" value="CAF2234967.1"/>
    <property type="molecule type" value="Genomic_DNA"/>
</dbReference>
<name>A0A817A133_9BILA</name>
<organism evidence="2 4">
    <name type="scientific">Rotaria magnacalcarata</name>
    <dbReference type="NCBI Taxonomy" id="392030"/>
    <lineage>
        <taxon>Eukaryota</taxon>
        <taxon>Metazoa</taxon>
        <taxon>Spiralia</taxon>
        <taxon>Gnathifera</taxon>
        <taxon>Rotifera</taxon>
        <taxon>Eurotatoria</taxon>
        <taxon>Bdelloidea</taxon>
        <taxon>Philodinida</taxon>
        <taxon>Philodinidae</taxon>
        <taxon>Rotaria</taxon>
    </lineage>
</organism>
<comment type="caution">
    <text evidence="2">The sequence shown here is derived from an EMBL/GenBank/DDBJ whole genome shotgun (WGS) entry which is preliminary data.</text>
</comment>
<dbReference type="Proteomes" id="UP000663887">
    <property type="component" value="Unassembled WGS sequence"/>
</dbReference>
<feature type="region of interest" description="Disordered" evidence="1">
    <location>
        <begin position="1"/>
        <end position="41"/>
    </location>
</feature>